<dbReference type="AlphaFoldDB" id="A0A7X8TRS0"/>
<dbReference type="EMBL" id="JABAIK010000011">
    <property type="protein sequence ID" value="NLS13638.1"/>
    <property type="molecule type" value="Genomic_DNA"/>
</dbReference>
<dbReference type="RefSeq" id="WP_168836735.1">
    <property type="nucleotide sequence ID" value="NZ_JABAIK010000011.1"/>
</dbReference>
<reference evidence="2 3" key="1">
    <citation type="submission" date="2020-04" db="EMBL/GenBank/DDBJ databases">
        <title>Vibrio sp. SM6, a novel species isolated from seawater.</title>
        <authorList>
            <person name="Wang X."/>
        </authorList>
    </citation>
    <scope>NUCLEOTIDE SEQUENCE [LARGE SCALE GENOMIC DNA]</scope>
    <source>
        <strain evidence="2 3">SM6</strain>
    </source>
</reference>
<keyword evidence="3" id="KW-1185">Reference proteome</keyword>
<feature type="transmembrane region" description="Helical" evidence="1">
    <location>
        <begin position="66"/>
        <end position="82"/>
    </location>
</feature>
<dbReference type="PANTHER" id="PTHR38775:SF1">
    <property type="entry name" value="INNER MEMBRANE PROTEIN"/>
    <property type="match status" value="1"/>
</dbReference>
<dbReference type="Pfam" id="PF06611">
    <property type="entry name" value="DUF1145"/>
    <property type="match status" value="1"/>
</dbReference>
<keyword evidence="1" id="KW-0812">Transmembrane</keyword>
<evidence type="ECO:0000256" key="1">
    <source>
        <dbReference type="SAM" id="Phobius"/>
    </source>
</evidence>
<comment type="caution">
    <text evidence="2">The sequence shown here is derived from an EMBL/GenBank/DDBJ whole genome shotgun (WGS) entry which is preliminary data.</text>
</comment>
<sequence length="93" mass="10527">MNALIVLAKAALSFVWLILFFNLFQPFPGITAIVLYIMMPFLLMMHGLQLLMFLGGFGDKITTTAWEKWSVLLFGIFGLLSIRRKHMMLSASA</sequence>
<protein>
    <submittedName>
        <fullName evidence="2">DUF1145 domain-containing protein</fullName>
    </submittedName>
</protein>
<feature type="transmembrane region" description="Helical" evidence="1">
    <location>
        <begin position="33"/>
        <end position="54"/>
    </location>
</feature>
<proteinExistence type="predicted"/>
<keyword evidence="1" id="KW-1133">Transmembrane helix</keyword>
<feature type="transmembrane region" description="Helical" evidence="1">
    <location>
        <begin position="6"/>
        <end position="24"/>
    </location>
</feature>
<evidence type="ECO:0000313" key="3">
    <source>
        <dbReference type="Proteomes" id="UP000535589"/>
    </source>
</evidence>
<dbReference type="PANTHER" id="PTHR38775">
    <property type="entry name" value="INNER MEMBRANE PROTEIN-RELATED"/>
    <property type="match status" value="1"/>
</dbReference>
<dbReference type="InterPro" id="IPR009525">
    <property type="entry name" value="DUF1145"/>
</dbReference>
<gene>
    <name evidence="2" type="ORF">HGP28_12120</name>
</gene>
<keyword evidence="1" id="KW-0472">Membrane</keyword>
<organism evidence="2 3">
    <name type="scientific">Vibrio agarilyticus</name>
    <dbReference type="NCBI Taxonomy" id="2726741"/>
    <lineage>
        <taxon>Bacteria</taxon>
        <taxon>Pseudomonadati</taxon>
        <taxon>Pseudomonadota</taxon>
        <taxon>Gammaproteobacteria</taxon>
        <taxon>Vibrionales</taxon>
        <taxon>Vibrionaceae</taxon>
        <taxon>Vibrio</taxon>
    </lineage>
</organism>
<evidence type="ECO:0000313" key="2">
    <source>
        <dbReference type="EMBL" id="NLS13638.1"/>
    </source>
</evidence>
<accession>A0A7X8TRS0</accession>
<dbReference type="Proteomes" id="UP000535589">
    <property type="component" value="Unassembled WGS sequence"/>
</dbReference>
<name>A0A7X8TRS0_9VIBR</name>